<dbReference type="GO" id="GO:0015074">
    <property type="term" value="P:DNA integration"/>
    <property type="evidence" value="ECO:0007669"/>
    <property type="project" value="InterPro"/>
</dbReference>
<evidence type="ECO:0000313" key="6">
    <source>
        <dbReference type="Proteomes" id="UP000441797"/>
    </source>
</evidence>
<dbReference type="PANTHER" id="PTHR30349">
    <property type="entry name" value="PHAGE INTEGRASE-RELATED"/>
    <property type="match status" value="1"/>
</dbReference>
<gene>
    <name evidence="5" type="ORF">BWI75_24455</name>
</gene>
<dbReference type="Gene3D" id="1.10.150.130">
    <property type="match status" value="1"/>
</dbReference>
<keyword evidence="2" id="KW-0238">DNA-binding</keyword>
<evidence type="ECO:0000256" key="1">
    <source>
        <dbReference type="ARBA" id="ARBA00008857"/>
    </source>
</evidence>
<evidence type="ECO:0000259" key="4">
    <source>
        <dbReference type="PROSITE" id="PS51898"/>
    </source>
</evidence>
<proteinExistence type="inferred from homology"/>
<feature type="domain" description="Tyr recombinase" evidence="4">
    <location>
        <begin position="199"/>
        <end position="397"/>
    </location>
</feature>
<dbReference type="InterPro" id="IPR050090">
    <property type="entry name" value="Tyrosine_recombinase_XerCD"/>
</dbReference>
<sequence>MLQAVCVSSEYHSSKRDRGTIGIEVYRGKLRLRLPRELFRGKQKAIYTRLPDTLEGRKEATKLAWRIEDDISRDSFDPTLAKYQANIKLIASSSTPARSLLELWDKYSEYRRPQLSITHYEENYRKRYRNAILELPTQSLTAAVEVRDHIVQHKSPGTAKQLLIQFNAACQFGVKSNLITHNPFEGMAADIKVKSRHYQDIDPFSNAERDAIIEAFAAHPHYQHYTNFVKFLFLTGCRTSEAVGLRWSDINPECTIVSFTSVITKKQRKSTKTNRTRRFPCNSSLTTLLQSIRSEASLPDTLVFPNPQGNPINPATFLHNAWGGDKSKGHQGIVSELVTQGLVERYRPQYNTRHTFITTCLEAGISIPQIARWVGNSPSTLLAYYGGVIRQMRPPEF</sequence>
<evidence type="ECO:0000256" key="3">
    <source>
        <dbReference type="ARBA" id="ARBA00023172"/>
    </source>
</evidence>
<dbReference type="PROSITE" id="PS51898">
    <property type="entry name" value="TYR_RECOMBINASE"/>
    <property type="match status" value="1"/>
</dbReference>
<dbReference type="InterPro" id="IPR010998">
    <property type="entry name" value="Integrase_recombinase_N"/>
</dbReference>
<reference evidence="5 6" key="1">
    <citation type="journal article" date="2019" name="Front. Microbiol.">
        <title>Genomic Features for Desiccation Tolerance and Sugar Biosynthesis in the Extremophile Gloeocapsopsis sp. UTEX B3054.</title>
        <authorList>
            <person name="Urrejola C."/>
            <person name="Alcorta J."/>
            <person name="Salas L."/>
            <person name="Vasquez M."/>
            <person name="Polz M.F."/>
            <person name="Vicuna R."/>
            <person name="Diez B."/>
        </authorList>
    </citation>
    <scope>NUCLEOTIDE SEQUENCE [LARGE SCALE GENOMIC DNA]</scope>
    <source>
        <strain evidence="5 6">1H9</strain>
    </source>
</reference>
<comment type="similarity">
    <text evidence="1">Belongs to the 'phage' integrase family.</text>
</comment>
<dbReference type="InterPro" id="IPR022000">
    <property type="entry name" value="Min27-like_integrase_DNA_bind"/>
</dbReference>
<dbReference type="Gene3D" id="1.10.443.10">
    <property type="entry name" value="Intergrase catalytic core"/>
    <property type="match status" value="1"/>
</dbReference>
<dbReference type="Pfam" id="PF12167">
    <property type="entry name" value="Arm-DNA-bind_2"/>
    <property type="match status" value="1"/>
</dbReference>
<dbReference type="InterPro" id="IPR013762">
    <property type="entry name" value="Integrase-like_cat_sf"/>
</dbReference>
<comment type="caution">
    <text evidence="5">The sequence shown here is derived from an EMBL/GenBank/DDBJ whole genome shotgun (WGS) entry which is preliminary data.</text>
</comment>
<evidence type="ECO:0000313" key="5">
    <source>
        <dbReference type="EMBL" id="MUL39352.1"/>
    </source>
</evidence>
<keyword evidence="3" id="KW-0233">DNA recombination</keyword>
<dbReference type="RefSeq" id="WP_105222410.1">
    <property type="nucleotide sequence ID" value="NZ_CAWNSU010000016.1"/>
</dbReference>
<dbReference type="InterPro" id="IPR002104">
    <property type="entry name" value="Integrase_catalytic"/>
</dbReference>
<dbReference type="EMBL" id="NAPY01000075">
    <property type="protein sequence ID" value="MUL39352.1"/>
    <property type="molecule type" value="Genomic_DNA"/>
</dbReference>
<dbReference type="GO" id="GO:0003677">
    <property type="term" value="F:DNA binding"/>
    <property type="evidence" value="ECO:0007669"/>
    <property type="project" value="UniProtKB-KW"/>
</dbReference>
<dbReference type="InterPro" id="IPR011010">
    <property type="entry name" value="DNA_brk_join_enz"/>
</dbReference>
<name>A0A6N8G3J0_9CHRO</name>
<dbReference type="PANTHER" id="PTHR30349:SF64">
    <property type="entry name" value="PROPHAGE INTEGRASE INTD-RELATED"/>
    <property type="match status" value="1"/>
</dbReference>
<evidence type="ECO:0000256" key="2">
    <source>
        <dbReference type="ARBA" id="ARBA00023125"/>
    </source>
</evidence>
<dbReference type="GO" id="GO:0006310">
    <property type="term" value="P:DNA recombination"/>
    <property type="evidence" value="ECO:0007669"/>
    <property type="project" value="UniProtKB-KW"/>
</dbReference>
<keyword evidence="6" id="KW-1185">Reference proteome</keyword>
<dbReference type="OrthoDB" id="530235at2"/>
<dbReference type="Proteomes" id="UP000441797">
    <property type="component" value="Unassembled WGS sequence"/>
</dbReference>
<dbReference type="SUPFAM" id="SSF56349">
    <property type="entry name" value="DNA breaking-rejoining enzymes"/>
    <property type="match status" value="1"/>
</dbReference>
<dbReference type="Pfam" id="PF00589">
    <property type="entry name" value="Phage_integrase"/>
    <property type="match status" value="1"/>
</dbReference>
<dbReference type="AlphaFoldDB" id="A0A6N8G3J0"/>
<accession>A0A6N8G3J0</accession>
<organism evidence="5 6">
    <name type="scientific">Gloeocapsopsis dulcis AAB1 = 1H9</name>
    <dbReference type="NCBI Taxonomy" id="1433147"/>
    <lineage>
        <taxon>Bacteria</taxon>
        <taxon>Bacillati</taxon>
        <taxon>Cyanobacteriota</taxon>
        <taxon>Cyanophyceae</taxon>
        <taxon>Oscillatoriophycideae</taxon>
        <taxon>Chroococcales</taxon>
        <taxon>Chroococcaceae</taxon>
        <taxon>Gloeocapsopsis</taxon>
        <taxon>Gloeocapsopsis dulcis</taxon>
    </lineage>
</organism>
<protein>
    <recommendedName>
        <fullName evidence="4">Tyr recombinase domain-containing protein</fullName>
    </recommendedName>
</protein>